<keyword evidence="3" id="KW-1185">Reference proteome</keyword>
<proteinExistence type="predicted"/>
<accession>A0A1H5ZJL4</accession>
<evidence type="ECO:0000313" key="4">
    <source>
        <dbReference type="Proteomes" id="UP000296733"/>
    </source>
</evidence>
<evidence type="ECO:0000313" key="2">
    <source>
        <dbReference type="EMBL" id="SEG36270.1"/>
    </source>
</evidence>
<name>A0A1H5ZJL4_9EURY</name>
<dbReference type="Proteomes" id="UP000236740">
    <property type="component" value="Unassembled WGS sequence"/>
</dbReference>
<evidence type="ECO:0000313" key="3">
    <source>
        <dbReference type="Proteomes" id="UP000236740"/>
    </source>
</evidence>
<dbReference type="OrthoDB" id="346417at2157"/>
<dbReference type="RefSeq" id="WP_103991722.1">
    <property type="nucleotide sequence ID" value="NZ_CP031311.1"/>
</dbReference>
<dbReference type="GeneID" id="39858553"/>
<dbReference type="EMBL" id="FNVN01000002">
    <property type="protein sequence ID" value="SEG36270.1"/>
    <property type="molecule type" value="Genomic_DNA"/>
</dbReference>
<dbReference type="AlphaFoldDB" id="A0A1H5ZJL4"/>
<evidence type="ECO:0000313" key="1">
    <source>
        <dbReference type="EMBL" id="QCC48076.1"/>
    </source>
</evidence>
<sequence>MSSEEISQLAAGLPGWFPKSPQTNNYKVLVAVGNSAADRVAEIADVQDAVRVQDADTIEQLAELATPVGVTHRENEPIETFRTRIIAAYQALTSEGTANDLIVRAATLLDVSPESISYADSAEAGVIVLSVPGQAVNDLSISVSEFVNILSDLISAGYRLESTTLGTLEYISPAEYDSGTYNTSAGYDGLDINDDPIGSGGTYSGILR</sequence>
<reference evidence="2 3" key="1">
    <citation type="submission" date="2016-10" db="EMBL/GenBank/DDBJ databases">
        <authorList>
            <person name="de Groot N.N."/>
        </authorList>
    </citation>
    <scope>NUCLEOTIDE SEQUENCE [LARGE SCALE GENOMIC DNA]</scope>
    <source>
        <strain evidence="2 3">CGMCC 1.10331</strain>
    </source>
</reference>
<gene>
    <name evidence="1" type="ORF">DV707_10630</name>
    <name evidence="2" type="ORF">SAMN04488133_2020</name>
</gene>
<organism evidence="2 3">
    <name type="scientific">Halobellus limi</name>
    <dbReference type="NCBI Taxonomy" id="699433"/>
    <lineage>
        <taxon>Archaea</taxon>
        <taxon>Methanobacteriati</taxon>
        <taxon>Methanobacteriota</taxon>
        <taxon>Stenosarchaea group</taxon>
        <taxon>Halobacteria</taxon>
        <taxon>Halobacteriales</taxon>
        <taxon>Haloferacaceae</taxon>
        <taxon>Halobellus</taxon>
    </lineage>
</organism>
<protein>
    <submittedName>
        <fullName evidence="2">Uncharacterized protein</fullName>
    </submittedName>
</protein>
<dbReference type="EMBL" id="CP031311">
    <property type="protein sequence ID" value="QCC48076.1"/>
    <property type="molecule type" value="Genomic_DNA"/>
</dbReference>
<reference evidence="1 4" key="2">
    <citation type="journal article" date="2019" name="Nat. Commun.">
        <title>A new type of DNA phosphorothioation-based antiviral system in archaea.</title>
        <authorList>
            <person name="Xiong L."/>
            <person name="Liu S."/>
            <person name="Chen S."/>
            <person name="Xiao Y."/>
            <person name="Zhu B."/>
            <person name="Gao Y."/>
            <person name="Zhang Y."/>
            <person name="Chen B."/>
            <person name="Luo J."/>
            <person name="Deng Z."/>
            <person name="Chen X."/>
            <person name="Wang L."/>
            <person name="Chen S."/>
        </authorList>
    </citation>
    <scope>NUCLEOTIDE SEQUENCE [LARGE SCALE GENOMIC DNA]</scope>
    <source>
        <strain evidence="1 4">CGMCC 1.10331</strain>
    </source>
</reference>
<dbReference type="KEGG" id="hlm:DV707_10630"/>
<dbReference type="Proteomes" id="UP000296733">
    <property type="component" value="Chromosome"/>
</dbReference>